<organism evidence="6 7">
    <name type="scientific">Meganyctiphanes norvegica</name>
    <name type="common">Northern krill</name>
    <name type="synonym">Thysanopoda norvegica</name>
    <dbReference type="NCBI Taxonomy" id="48144"/>
    <lineage>
        <taxon>Eukaryota</taxon>
        <taxon>Metazoa</taxon>
        <taxon>Ecdysozoa</taxon>
        <taxon>Arthropoda</taxon>
        <taxon>Crustacea</taxon>
        <taxon>Multicrustacea</taxon>
        <taxon>Malacostraca</taxon>
        <taxon>Eumalacostraca</taxon>
        <taxon>Eucarida</taxon>
        <taxon>Euphausiacea</taxon>
        <taxon>Euphausiidae</taxon>
        <taxon>Meganyctiphanes</taxon>
    </lineage>
</organism>
<feature type="domain" description="Methyltransferase type 11" evidence="5">
    <location>
        <begin position="82"/>
        <end position="185"/>
    </location>
</feature>
<dbReference type="FunFam" id="3.40.50.150:FF:000110">
    <property type="entry name" value="methyltransferase-like protein 13 isoform X1"/>
    <property type="match status" value="1"/>
</dbReference>
<keyword evidence="2" id="KW-0489">Methyltransferase</keyword>
<keyword evidence="3" id="KW-0808">Transferase</keyword>
<sequence>ARKSRILKFRGLIASKSHFQQYLRCISMSLLPKTKDEFSSKEYWNTFFSKRGAKAFEWYGEYAELCGILHKYIRPNDKILVAGCGNSTISADLYKVGIKDIINADISEIVIKQMEEKYRDSCPDMKWLKMDLTASSFEDGEFSCVLDKGTLDALMTDDSQQVVELIDKYFSEINRILRIGGRYVCISLLQEHIIAHVVRWFPANGWMVRVCRCEDAEQSQREEGKFSFPVFVMICTKFKQMPGFKAILELQLQGDTVQRVTNPDQVKDTVRELQQYALLRHNLHSQRIAGENMSVELVDSLSGNKRFILHVVDCPKKSSKLKFAVFIVPHGREQEWMFGNPAGREKLAESASASRLIVVHLCRDQTYTSLSSIQDELSTKVMELAPSRLPSNTKVPFLSVGEDLGSREIRHRGESQFSGPFVIEDVGSSEGTKFRRLIFLNNQNVVQSEAKLILVKDKKKKGNMKLKLDHSYLACEHHLSMIGGLGVIEEPSQVLLVGLGGGPLATYMHRYFTNITLTCVDLDPAIVTVAKNWFGFSPDSRLKVEVEDGLLYICKAAEEALKFKAIMFDVDSKDSSIGLSCPPKAFIEKQFLEKVASCLSLEGILIINLVCRDEKLKSSIVAEVKNVFPSVVCQQIPEEVNNILFCRLNDPKSTNEVMDCFERALTFTNTSLKHKQGSKEDIIDVKESMKNLSLL</sequence>
<dbReference type="CDD" id="cd02440">
    <property type="entry name" value="AdoMet_MTases"/>
    <property type="match status" value="1"/>
</dbReference>
<evidence type="ECO:0000256" key="1">
    <source>
        <dbReference type="ARBA" id="ARBA00008361"/>
    </source>
</evidence>
<dbReference type="PANTHER" id="PTHR12176:SF78">
    <property type="entry name" value="EEF1A LYSINE AND N-TERMINAL METHYLTRANSFERASE"/>
    <property type="match status" value="1"/>
</dbReference>
<dbReference type="InterPro" id="IPR029063">
    <property type="entry name" value="SAM-dependent_MTases_sf"/>
</dbReference>
<dbReference type="Gene3D" id="3.40.50.150">
    <property type="entry name" value="Vaccinia Virus protein VP39"/>
    <property type="match status" value="2"/>
</dbReference>
<dbReference type="PANTHER" id="PTHR12176">
    <property type="entry name" value="SAM-DEPENDENT METHYLTRANSFERASE SUPERFAMILY PROTEIN"/>
    <property type="match status" value="1"/>
</dbReference>
<name>A0AAV2QSP3_MEGNR</name>
<gene>
    <name evidence="6" type="ORF">MNOR_LOCUS15135</name>
</gene>
<comment type="similarity">
    <text evidence="1">Belongs to the methyltransferase superfamily.</text>
</comment>
<dbReference type="AlphaFoldDB" id="A0AAV2QSP3"/>
<comment type="caution">
    <text evidence="6">The sequence shown here is derived from an EMBL/GenBank/DDBJ whole genome shotgun (WGS) entry which is preliminary data.</text>
</comment>
<evidence type="ECO:0000256" key="2">
    <source>
        <dbReference type="ARBA" id="ARBA00022603"/>
    </source>
</evidence>
<dbReference type="EMBL" id="CAXKWB010009342">
    <property type="protein sequence ID" value="CAL4094377.1"/>
    <property type="molecule type" value="Genomic_DNA"/>
</dbReference>
<protein>
    <recommendedName>
        <fullName evidence="5">Methyltransferase type 11 domain-containing protein</fullName>
    </recommendedName>
</protein>
<dbReference type="Pfam" id="PF01564">
    <property type="entry name" value="Spermine_synth"/>
    <property type="match status" value="1"/>
</dbReference>
<dbReference type="InterPro" id="IPR013216">
    <property type="entry name" value="Methyltransf_11"/>
</dbReference>
<feature type="non-terminal residue" evidence="6">
    <location>
        <position position="1"/>
    </location>
</feature>
<keyword evidence="4" id="KW-0511">Multifunctional enzyme</keyword>
<reference evidence="6 7" key="1">
    <citation type="submission" date="2024-05" db="EMBL/GenBank/DDBJ databases">
        <authorList>
            <person name="Wallberg A."/>
        </authorList>
    </citation>
    <scope>NUCLEOTIDE SEQUENCE [LARGE SCALE GENOMIC DNA]</scope>
</reference>
<dbReference type="GO" id="GO:0008757">
    <property type="term" value="F:S-adenosylmethionine-dependent methyltransferase activity"/>
    <property type="evidence" value="ECO:0007669"/>
    <property type="project" value="InterPro"/>
</dbReference>
<evidence type="ECO:0000259" key="5">
    <source>
        <dbReference type="Pfam" id="PF08241"/>
    </source>
</evidence>
<proteinExistence type="inferred from homology"/>
<evidence type="ECO:0000313" key="6">
    <source>
        <dbReference type="EMBL" id="CAL4094377.1"/>
    </source>
</evidence>
<dbReference type="Proteomes" id="UP001497623">
    <property type="component" value="Unassembled WGS sequence"/>
</dbReference>
<accession>A0AAV2QSP3</accession>
<dbReference type="GO" id="GO:0032259">
    <property type="term" value="P:methylation"/>
    <property type="evidence" value="ECO:0007669"/>
    <property type="project" value="UniProtKB-KW"/>
</dbReference>
<dbReference type="SUPFAM" id="SSF53335">
    <property type="entry name" value="S-adenosyl-L-methionine-dependent methyltransferases"/>
    <property type="match status" value="2"/>
</dbReference>
<evidence type="ECO:0000256" key="3">
    <source>
        <dbReference type="ARBA" id="ARBA00022679"/>
    </source>
</evidence>
<evidence type="ECO:0000256" key="4">
    <source>
        <dbReference type="ARBA" id="ARBA00023268"/>
    </source>
</evidence>
<keyword evidence="7" id="KW-1185">Reference proteome</keyword>
<dbReference type="Pfam" id="PF08241">
    <property type="entry name" value="Methyltransf_11"/>
    <property type="match status" value="1"/>
</dbReference>
<dbReference type="InterPro" id="IPR051419">
    <property type="entry name" value="Lys/N-term_MeTrsfase_sf"/>
</dbReference>
<evidence type="ECO:0000313" key="7">
    <source>
        <dbReference type="Proteomes" id="UP001497623"/>
    </source>
</evidence>